<dbReference type="GO" id="GO:0010333">
    <property type="term" value="F:terpene synthase activity"/>
    <property type="evidence" value="ECO:0007669"/>
    <property type="project" value="InterPro"/>
</dbReference>
<evidence type="ECO:0000256" key="5">
    <source>
        <dbReference type="ARBA" id="ARBA00023239"/>
    </source>
</evidence>
<feature type="domain" description="Terpene synthase N-terminal" evidence="6">
    <location>
        <begin position="47"/>
        <end position="203"/>
    </location>
</feature>
<dbReference type="SFLD" id="SFLDG01019">
    <property type="entry name" value="Terpene_Cyclase_Like_1_C_Termi"/>
    <property type="match status" value="1"/>
</dbReference>
<dbReference type="Pfam" id="PF01397">
    <property type="entry name" value="Terpene_synth"/>
    <property type="match status" value="1"/>
</dbReference>
<dbReference type="SUPFAM" id="SSF48239">
    <property type="entry name" value="Terpenoid cyclases/Protein prenyltransferases"/>
    <property type="match status" value="1"/>
</dbReference>
<dbReference type="InterPro" id="IPR008930">
    <property type="entry name" value="Terpenoid_cyclase/PrenylTrfase"/>
</dbReference>
<sequence>MNSEPQKMCPAVCNSEKLDSFARRSVNYEPTSWSADTFITHTVPIQNHKEWNEARIRKLKEHVRSILESTTDPVEMVNLIDTIEHFGTGYHFKREIHDALIHLHDANLISWDLHHVATRFRLLRQHGFNASSDVFLNFKDDQGNFDENVSKDPKGLLSLYNAGYLATPGEEILADAISFARGHLSLMLDDLRSPLKKQVLRSLKTPLHKMLPRVEARFYIEEYDEEESGHERLLELAKLDFNTLQSLHLEEMKILSLWWKTLNIGENLKYARERLLECYFIFDLPLYFEAEYSRARIIYGKFLALATIMDDTFDVFGTYEECKLLNDAIQRWDEKAVDFLPMYLRNFCYQFIKTVNNFEDELEPSEKYRMLYIVKSVQTLVAGLMQEVEWRVGSCALSFDERKTPALDGNICFVVGFPFLGLPRELITEEIFQWLNAIPDVAMDSMRIMRYTDEFVSYERESKSGQGPTSFECYKMETKLTTEATTMKFQSFCEDAWKRINQACLHPADVPMTVLEIFVNMGRMMETFYLYFNDGLNKPSNVKKIISQLLLEPFSV</sequence>
<dbReference type="InterPro" id="IPR005630">
    <property type="entry name" value="Terpene_synthase_metal-bd"/>
</dbReference>
<evidence type="ECO:0000313" key="8">
    <source>
        <dbReference type="EMBL" id="KAF3333093.1"/>
    </source>
</evidence>
<organism evidence="8 9">
    <name type="scientific">Carex littledalei</name>
    <dbReference type="NCBI Taxonomy" id="544730"/>
    <lineage>
        <taxon>Eukaryota</taxon>
        <taxon>Viridiplantae</taxon>
        <taxon>Streptophyta</taxon>
        <taxon>Embryophyta</taxon>
        <taxon>Tracheophyta</taxon>
        <taxon>Spermatophyta</taxon>
        <taxon>Magnoliopsida</taxon>
        <taxon>Liliopsida</taxon>
        <taxon>Poales</taxon>
        <taxon>Cyperaceae</taxon>
        <taxon>Cyperoideae</taxon>
        <taxon>Cariceae</taxon>
        <taxon>Carex</taxon>
        <taxon>Carex subgen. Euthyceras</taxon>
    </lineage>
</organism>
<dbReference type="SFLD" id="SFLDS00005">
    <property type="entry name" value="Isoprenoid_Synthase_Type_I"/>
    <property type="match status" value="1"/>
</dbReference>
<dbReference type="Proteomes" id="UP000623129">
    <property type="component" value="Unassembled WGS sequence"/>
</dbReference>
<keyword evidence="4" id="KW-0460">Magnesium</keyword>
<evidence type="ECO:0000256" key="2">
    <source>
        <dbReference type="ARBA" id="ARBA00001946"/>
    </source>
</evidence>
<gene>
    <name evidence="8" type="ORF">FCM35_KLT00784</name>
</gene>
<protein>
    <submittedName>
        <fullName evidence="8">Alpha-humulene synthase</fullName>
    </submittedName>
</protein>
<dbReference type="Pfam" id="PF03936">
    <property type="entry name" value="Terpene_synth_C"/>
    <property type="match status" value="1"/>
</dbReference>
<dbReference type="PANTHER" id="PTHR31225:SF93">
    <property type="entry name" value="ALPHA-HUMULENE_(-)-(E)-BETA-CARYOPHYLLENE SYNTHASE"/>
    <property type="match status" value="1"/>
</dbReference>
<keyword evidence="5" id="KW-0456">Lyase</keyword>
<dbReference type="CDD" id="cd00684">
    <property type="entry name" value="Terpene_cyclase_plant_C1"/>
    <property type="match status" value="1"/>
</dbReference>
<dbReference type="InterPro" id="IPR001906">
    <property type="entry name" value="Terpene_synth_N"/>
</dbReference>
<dbReference type="InterPro" id="IPR050148">
    <property type="entry name" value="Terpene_synthase-like"/>
</dbReference>
<dbReference type="Gene3D" id="1.50.10.130">
    <property type="entry name" value="Terpene synthase, N-terminal domain"/>
    <property type="match status" value="1"/>
</dbReference>
<dbReference type="PANTHER" id="PTHR31225">
    <property type="entry name" value="OS04G0344100 PROTEIN-RELATED"/>
    <property type="match status" value="1"/>
</dbReference>
<name>A0A833R492_9POAL</name>
<dbReference type="InterPro" id="IPR044814">
    <property type="entry name" value="Terpene_cyclase_plant_C1"/>
</dbReference>
<reference evidence="8" key="1">
    <citation type="submission" date="2020-01" db="EMBL/GenBank/DDBJ databases">
        <title>Genome sequence of Kobresia littledalei, the first chromosome-level genome in the family Cyperaceae.</title>
        <authorList>
            <person name="Qu G."/>
        </authorList>
    </citation>
    <scope>NUCLEOTIDE SEQUENCE</scope>
    <source>
        <strain evidence="8">C.B.Clarke</strain>
        <tissue evidence="8">Leaf</tissue>
    </source>
</reference>
<comment type="cofactor">
    <cofactor evidence="2">
        <name>Mg(2+)</name>
        <dbReference type="ChEBI" id="CHEBI:18420"/>
    </cofactor>
</comment>
<dbReference type="SUPFAM" id="SSF48576">
    <property type="entry name" value="Terpenoid synthases"/>
    <property type="match status" value="1"/>
</dbReference>
<dbReference type="AlphaFoldDB" id="A0A833R492"/>
<comment type="caution">
    <text evidence="8">The sequence shown here is derived from an EMBL/GenBank/DDBJ whole genome shotgun (WGS) entry which is preliminary data.</text>
</comment>
<evidence type="ECO:0000256" key="3">
    <source>
        <dbReference type="ARBA" id="ARBA00022723"/>
    </source>
</evidence>
<evidence type="ECO:0000313" key="9">
    <source>
        <dbReference type="Proteomes" id="UP000623129"/>
    </source>
</evidence>
<comment type="cofactor">
    <cofactor evidence="1">
        <name>Mn(2+)</name>
        <dbReference type="ChEBI" id="CHEBI:29035"/>
    </cofactor>
</comment>
<dbReference type="EMBL" id="SWLB01000010">
    <property type="protein sequence ID" value="KAF3333093.1"/>
    <property type="molecule type" value="Genomic_DNA"/>
</dbReference>
<evidence type="ECO:0000259" key="7">
    <source>
        <dbReference type="Pfam" id="PF03936"/>
    </source>
</evidence>
<keyword evidence="9" id="KW-1185">Reference proteome</keyword>
<dbReference type="OrthoDB" id="1877784at2759"/>
<accession>A0A833R492</accession>
<evidence type="ECO:0000256" key="4">
    <source>
        <dbReference type="ARBA" id="ARBA00022842"/>
    </source>
</evidence>
<dbReference type="InterPro" id="IPR008949">
    <property type="entry name" value="Isoprenoid_synthase_dom_sf"/>
</dbReference>
<evidence type="ECO:0000259" key="6">
    <source>
        <dbReference type="Pfam" id="PF01397"/>
    </source>
</evidence>
<dbReference type="InterPro" id="IPR034741">
    <property type="entry name" value="Terpene_cyclase-like_1_C"/>
</dbReference>
<feature type="domain" description="Terpene synthase metal-binding" evidence="7">
    <location>
        <begin position="260"/>
        <end position="498"/>
    </location>
</feature>
<keyword evidence="3" id="KW-0479">Metal-binding</keyword>
<dbReference type="GO" id="GO:0016102">
    <property type="term" value="P:diterpenoid biosynthetic process"/>
    <property type="evidence" value="ECO:0007669"/>
    <property type="project" value="InterPro"/>
</dbReference>
<dbReference type="GO" id="GO:0000287">
    <property type="term" value="F:magnesium ion binding"/>
    <property type="evidence" value="ECO:0007669"/>
    <property type="project" value="InterPro"/>
</dbReference>
<proteinExistence type="predicted"/>
<dbReference type="InterPro" id="IPR036965">
    <property type="entry name" value="Terpene_synth_N_sf"/>
</dbReference>
<evidence type="ECO:0000256" key="1">
    <source>
        <dbReference type="ARBA" id="ARBA00001936"/>
    </source>
</evidence>
<dbReference type="Gene3D" id="1.10.600.10">
    <property type="entry name" value="Farnesyl Diphosphate Synthase"/>
    <property type="match status" value="1"/>
</dbReference>